<dbReference type="SUPFAM" id="SSF69572">
    <property type="entry name" value="Activating enzymes of the ubiquitin-like proteins"/>
    <property type="match status" value="1"/>
</dbReference>
<sequence length="543" mass="61936">MQTVRYDRQIRLWGDQGQSSIESASVCMIGSSALSTEILKSLILAGIKSVFVIDSTFVTNPDVGNNFFIEQQQLGQMRAKVTTEWLKELNASVRCEYDTRSVEQLVEDGHLEMLKRFAIVIATNLRERDAIVISDFLFDCNIPFLHARVFGFVGYIRICVKEHTIMNSHSENVQPDVRLDAPFAELEEMVDAIDLEALNYEEHSHIPYLLLYLKALKIWRQEVVHDKEAFPDEYKKRKSYESVLMSLRRANPETHSLDEENFIEGRNALARSMRSTTIPSNVHELFKNERCERLDESSSFWLLVSALKRFVLSEKVMPVTGQLPDMVSDSQRYIAIASLYRKYANSHAEKVFGYLQEILKERGLSRDLIAFSECEFFCRNASMISVQHGTTISQEIESKLENILCDIRNADLTPNPITGVPQIPPAIWYILLRAVDRFHSEKGRYPGTNGVPCTIDSHDLKSRVVGLITDCQVVDVNEVLEKIRENVIDEMCRYGCAELHVIASLIGGIASQEAIKLITHQYIPVNNTLIFDAHTQNSNTYQL</sequence>
<dbReference type="InterPro" id="IPR000594">
    <property type="entry name" value="ThiF_NAD_FAD-bd"/>
</dbReference>
<comment type="similarity">
    <text evidence="2 5">Belongs to the ubiquitin-activating E1 family. ULA1 subfamily.</text>
</comment>
<dbReference type="Pfam" id="PF00899">
    <property type="entry name" value="ThiF"/>
    <property type="match status" value="1"/>
</dbReference>
<dbReference type="GO" id="GO:0019781">
    <property type="term" value="F:NEDD8 activating enzyme activity"/>
    <property type="evidence" value="ECO:0007669"/>
    <property type="project" value="UniProtKB-UniRule"/>
</dbReference>
<evidence type="ECO:0000313" key="8">
    <source>
        <dbReference type="Proteomes" id="UP000267096"/>
    </source>
</evidence>
<dbReference type="InterPro" id="IPR035985">
    <property type="entry name" value="Ubiquitin-activating_enz"/>
</dbReference>
<dbReference type="PIRSF" id="PIRSF039099">
    <property type="entry name" value="APP-BP1"/>
    <property type="match status" value="1"/>
</dbReference>
<dbReference type="InterPro" id="IPR045886">
    <property type="entry name" value="ThiF/MoeB/HesA"/>
</dbReference>
<evidence type="ECO:0000256" key="4">
    <source>
        <dbReference type="ARBA" id="ARBA00022786"/>
    </source>
</evidence>
<reference evidence="9" key="1">
    <citation type="submission" date="2017-02" db="UniProtKB">
        <authorList>
            <consortium name="WormBaseParasite"/>
        </authorList>
    </citation>
    <scope>IDENTIFICATION</scope>
</reference>
<evidence type="ECO:0000259" key="6">
    <source>
        <dbReference type="Pfam" id="PF00899"/>
    </source>
</evidence>
<comment type="pathway">
    <text evidence="1 5">Protein modification; protein neddylation.</text>
</comment>
<evidence type="ECO:0000313" key="7">
    <source>
        <dbReference type="EMBL" id="VDK46465.1"/>
    </source>
</evidence>
<dbReference type="UniPathway" id="UPA00885"/>
<proteinExistence type="inferred from homology"/>
<keyword evidence="8" id="KW-1185">Reference proteome</keyword>
<dbReference type="AlphaFoldDB" id="A0A0M3JWE8"/>
<evidence type="ECO:0000256" key="2">
    <source>
        <dbReference type="ARBA" id="ARBA00006868"/>
    </source>
</evidence>
<dbReference type="Proteomes" id="UP000267096">
    <property type="component" value="Unassembled WGS sequence"/>
</dbReference>
<accession>A0A0M3JWE8</accession>
<feature type="domain" description="THIF-type NAD/FAD binding fold" evidence="6">
    <location>
        <begin position="6"/>
        <end position="539"/>
    </location>
</feature>
<dbReference type="PANTHER" id="PTHR10953">
    <property type="entry name" value="UBIQUITIN-ACTIVATING ENZYME E1"/>
    <property type="match status" value="1"/>
</dbReference>
<dbReference type="PANTHER" id="PTHR10953:SF29">
    <property type="entry name" value="NEDD8-ACTIVATING ENZYME E1 REGULATORY SUBUNIT"/>
    <property type="match status" value="1"/>
</dbReference>
<dbReference type="GO" id="GO:0005737">
    <property type="term" value="C:cytoplasm"/>
    <property type="evidence" value="ECO:0007669"/>
    <property type="project" value="TreeGrafter"/>
</dbReference>
<dbReference type="EMBL" id="UYRR01031135">
    <property type="protein sequence ID" value="VDK46465.1"/>
    <property type="molecule type" value="Genomic_DNA"/>
</dbReference>
<reference evidence="7 8" key="2">
    <citation type="submission" date="2018-11" db="EMBL/GenBank/DDBJ databases">
        <authorList>
            <consortium name="Pathogen Informatics"/>
        </authorList>
    </citation>
    <scope>NUCLEOTIDE SEQUENCE [LARGE SCALE GENOMIC DNA]</scope>
</reference>
<dbReference type="WBParaSite" id="ASIM_0001260201-mRNA-1">
    <property type="protein sequence ID" value="ASIM_0001260201-mRNA-1"/>
    <property type="gene ID" value="ASIM_0001260201"/>
</dbReference>
<dbReference type="Gene3D" id="3.40.50.720">
    <property type="entry name" value="NAD(P)-binding Rossmann-like Domain"/>
    <property type="match status" value="2"/>
</dbReference>
<evidence type="ECO:0000256" key="5">
    <source>
        <dbReference type="PIRNR" id="PIRNR039099"/>
    </source>
</evidence>
<evidence type="ECO:0000256" key="3">
    <source>
        <dbReference type="ARBA" id="ARBA00015407"/>
    </source>
</evidence>
<name>A0A0M3JWE8_ANISI</name>
<gene>
    <name evidence="7" type="ORF">ASIM_LOCUS12068</name>
</gene>
<keyword evidence="4 5" id="KW-0833">Ubl conjugation pathway</keyword>
<protein>
    <recommendedName>
        <fullName evidence="3 5">NEDD8-activating enzyme E1 regulatory subunit</fullName>
    </recommendedName>
</protein>
<dbReference type="InterPro" id="IPR030667">
    <property type="entry name" value="APP-BP1"/>
</dbReference>
<organism evidence="9">
    <name type="scientific">Anisakis simplex</name>
    <name type="common">Herring worm</name>
    <dbReference type="NCBI Taxonomy" id="6269"/>
    <lineage>
        <taxon>Eukaryota</taxon>
        <taxon>Metazoa</taxon>
        <taxon>Ecdysozoa</taxon>
        <taxon>Nematoda</taxon>
        <taxon>Chromadorea</taxon>
        <taxon>Rhabditida</taxon>
        <taxon>Spirurina</taxon>
        <taxon>Ascaridomorpha</taxon>
        <taxon>Ascaridoidea</taxon>
        <taxon>Anisakidae</taxon>
        <taxon>Anisakis</taxon>
        <taxon>Anisakis simplex complex</taxon>
    </lineage>
</organism>
<evidence type="ECO:0000256" key="1">
    <source>
        <dbReference type="ARBA" id="ARBA00005032"/>
    </source>
</evidence>
<dbReference type="GO" id="GO:0045116">
    <property type="term" value="P:protein neddylation"/>
    <property type="evidence" value="ECO:0007669"/>
    <property type="project" value="UniProtKB-UniRule"/>
</dbReference>
<dbReference type="OrthoDB" id="1708823at2759"/>
<evidence type="ECO:0000313" key="9">
    <source>
        <dbReference type="WBParaSite" id="ASIM_0001260201-mRNA-1"/>
    </source>
</evidence>